<gene>
    <name evidence="1" type="ORF">POCTA_138.1.T1550103</name>
</gene>
<evidence type="ECO:0000313" key="2">
    <source>
        <dbReference type="Proteomes" id="UP000683925"/>
    </source>
</evidence>
<keyword evidence="2" id="KW-1185">Reference proteome</keyword>
<dbReference type="AlphaFoldDB" id="A0A8S1YCJ6"/>
<protein>
    <submittedName>
        <fullName evidence="1">Uncharacterized protein</fullName>
    </submittedName>
</protein>
<dbReference type="Proteomes" id="UP000683925">
    <property type="component" value="Unassembled WGS sequence"/>
</dbReference>
<proteinExistence type="predicted"/>
<organism evidence="1 2">
    <name type="scientific">Paramecium octaurelia</name>
    <dbReference type="NCBI Taxonomy" id="43137"/>
    <lineage>
        <taxon>Eukaryota</taxon>
        <taxon>Sar</taxon>
        <taxon>Alveolata</taxon>
        <taxon>Ciliophora</taxon>
        <taxon>Intramacronucleata</taxon>
        <taxon>Oligohymenophorea</taxon>
        <taxon>Peniculida</taxon>
        <taxon>Parameciidae</taxon>
        <taxon>Paramecium</taxon>
    </lineage>
</organism>
<accession>A0A8S1YCJ6</accession>
<evidence type="ECO:0000313" key="1">
    <source>
        <dbReference type="EMBL" id="CAD8211785.1"/>
    </source>
</evidence>
<comment type="caution">
    <text evidence="1">The sequence shown here is derived from an EMBL/GenBank/DDBJ whole genome shotgun (WGS) entry which is preliminary data.</text>
</comment>
<sequence>MKLHGVQSQQKLCPLCHHCKQEEERYWFKLNLIQSLEKLNKSSVLKQEVQMNVQHVYKNGMLMDLLMMDIQVAYFPIILQFYKFSQFDYFLSYYVILI</sequence>
<reference evidence="1" key="1">
    <citation type="submission" date="2021-01" db="EMBL/GenBank/DDBJ databases">
        <authorList>
            <consortium name="Genoscope - CEA"/>
            <person name="William W."/>
        </authorList>
    </citation>
    <scope>NUCLEOTIDE SEQUENCE</scope>
</reference>
<name>A0A8S1YCJ6_PAROT</name>
<dbReference type="EMBL" id="CAJJDP010000157">
    <property type="protein sequence ID" value="CAD8211785.1"/>
    <property type="molecule type" value="Genomic_DNA"/>
</dbReference>